<dbReference type="EMBL" id="KZ678135">
    <property type="protein sequence ID" value="PSN67331.1"/>
    <property type="molecule type" value="Genomic_DNA"/>
</dbReference>
<evidence type="ECO:0000256" key="1">
    <source>
        <dbReference type="SAM" id="MobiDB-lite"/>
    </source>
</evidence>
<name>A0A2T2NPH5_CORCC</name>
<evidence type="ECO:0000313" key="2">
    <source>
        <dbReference type="EMBL" id="PSN67331.1"/>
    </source>
</evidence>
<evidence type="ECO:0000313" key="3">
    <source>
        <dbReference type="Proteomes" id="UP000240883"/>
    </source>
</evidence>
<reference evidence="2 3" key="1">
    <citation type="journal article" date="2018" name="Front. Microbiol.">
        <title>Genome-Wide Analysis of Corynespora cassiicola Leaf Fall Disease Putative Effectors.</title>
        <authorList>
            <person name="Lopez D."/>
            <person name="Ribeiro S."/>
            <person name="Label P."/>
            <person name="Fumanal B."/>
            <person name="Venisse J.S."/>
            <person name="Kohler A."/>
            <person name="de Oliveira R.R."/>
            <person name="Labutti K."/>
            <person name="Lipzen A."/>
            <person name="Lail K."/>
            <person name="Bauer D."/>
            <person name="Ohm R.A."/>
            <person name="Barry K.W."/>
            <person name="Spatafora J."/>
            <person name="Grigoriev I.V."/>
            <person name="Martin F.M."/>
            <person name="Pujade-Renaud V."/>
        </authorList>
    </citation>
    <scope>NUCLEOTIDE SEQUENCE [LARGE SCALE GENOMIC DNA]</scope>
    <source>
        <strain evidence="2 3">Philippines</strain>
    </source>
</reference>
<sequence length="204" mass="22018">MASFSGLTVGGLRGPLLGAAAKTISMSPCTIPANDEQNMSAVAELAGSCVNVSILNYHAWAPYERLVTLRTTREEDMMEQQQKREIKRQRGCNGSVYFFETQAEEASQPTTDIQKTTSGEVEHVKVLARRLELDLRPSAPPNASSAGGKDSWLASTPDCHKLDSMSKPTNEQQAISSGITWQMESSSSSPVSNCSKAPKGHGWA</sequence>
<accession>A0A2T2NPH5</accession>
<protein>
    <submittedName>
        <fullName evidence="2">Uncharacterized protein</fullName>
    </submittedName>
</protein>
<feature type="compositionally biased region" description="Polar residues" evidence="1">
    <location>
        <begin position="166"/>
        <end position="184"/>
    </location>
</feature>
<keyword evidence="3" id="KW-1185">Reference proteome</keyword>
<gene>
    <name evidence="2" type="ORF">BS50DRAFT_588308</name>
</gene>
<dbReference type="AlphaFoldDB" id="A0A2T2NPH5"/>
<dbReference type="Proteomes" id="UP000240883">
    <property type="component" value="Unassembled WGS sequence"/>
</dbReference>
<proteinExistence type="predicted"/>
<organism evidence="2 3">
    <name type="scientific">Corynespora cassiicola Philippines</name>
    <dbReference type="NCBI Taxonomy" id="1448308"/>
    <lineage>
        <taxon>Eukaryota</taxon>
        <taxon>Fungi</taxon>
        <taxon>Dikarya</taxon>
        <taxon>Ascomycota</taxon>
        <taxon>Pezizomycotina</taxon>
        <taxon>Dothideomycetes</taxon>
        <taxon>Pleosporomycetidae</taxon>
        <taxon>Pleosporales</taxon>
        <taxon>Corynesporascaceae</taxon>
        <taxon>Corynespora</taxon>
    </lineage>
</organism>
<feature type="region of interest" description="Disordered" evidence="1">
    <location>
        <begin position="133"/>
        <end position="204"/>
    </location>
</feature>
<feature type="compositionally biased region" description="Low complexity" evidence="1">
    <location>
        <begin position="185"/>
        <end position="195"/>
    </location>
</feature>